<dbReference type="PANTHER" id="PTHR42973">
    <property type="entry name" value="BINDING OXIDOREDUCTASE, PUTATIVE (AFU_ORTHOLOGUE AFUA_1G17690)-RELATED"/>
    <property type="match status" value="1"/>
</dbReference>
<keyword evidence="4" id="KW-0560">Oxidoreductase</keyword>
<dbReference type="Gene3D" id="3.30.465.10">
    <property type="match status" value="1"/>
</dbReference>
<evidence type="ECO:0000256" key="2">
    <source>
        <dbReference type="ARBA" id="ARBA00022630"/>
    </source>
</evidence>
<dbReference type="Pfam" id="PF08031">
    <property type="entry name" value="BBE"/>
    <property type="match status" value="1"/>
</dbReference>
<dbReference type="InterPro" id="IPR006094">
    <property type="entry name" value="Oxid_FAD_bind_N"/>
</dbReference>
<feature type="region of interest" description="Disordered" evidence="5">
    <location>
        <begin position="26"/>
        <end position="61"/>
    </location>
</feature>
<evidence type="ECO:0000256" key="3">
    <source>
        <dbReference type="ARBA" id="ARBA00022827"/>
    </source>
</evidence>
<dbReference type="InterPro" id="IPR012951">
    <property type="entry name" value="BBE"/>
</dbReference>
<gene>
    <name evidence="7" type="ORF">Purlil1_10011</name>
</gene>
<dbReference type="Gene3D" id="3.40.462.20">
    <property type="match status" value="1"/>
</dbReference>
<evidence type="ECO:0000256" key="4">
    <source>
        <dbReference type="ARBA" id="ARBA00023002"/>
    </source>
</evidence>
<comment type="similarity">
    <text evidence="1">Belongs to the oxygen-dependent FAD-linked oxidoreductase family.</text>
</comment>
<dbReference type="InterPro" id="IPR050416">
    <property type="entry name" value="FAD-linked_Oxidoreductase"/>
</dbReference>
<dbReference type="Pfam" id="PF01565">
    <property type="entry name" value="FAD_binding_4"/>
    <property type="match status" value="1"/>
</dbReference>
<protein>
    <submittedName>
        <fullName evidence="7">CAZyme family AA7</fullName>
    </submittedName>
</protein>
<name>A0ABR0BP44_PURLI</name>
<comment type="caution">
    <text evidence="7">The sequence shown here is derived from an EMBL/GenBank/DDBJ whole genome shotgun (WGS) entry which is preliminary data.</text>
</comment>
<dbReference type="InterPro" id="IPR006093">
    <property type="entry name" value="Oxy_OxRdtase_FAD_BS"/>
</dbReference>
<feature type="region of interest" description="Disordered" evidence="5">
    <location>
        <begin position="88"/>
        <end position="109"/>
    </location>
</feature>
<dbReference type="InterPro" id="IPR016169">
    <property type="entry name" value="FAD-bd_PCMH_sub2"/>
</dbReference>
<keyword evidence="8" id="KW-1185">Reference proteome</keyword>
<keyword evidence="3" id="KW-0274">FAD</keyword>
<dbReference type="PROSITE" id="PS51387">
    <property type="entry name" value="FAD_PCMH"/>
    <property type="match status" value="1"/>
</dbReference>
<dbReference type="InterPro" id="IPR016166">
    <property type="entry name" value="FAD-bd_PCMH"/>
</dbReference>
<feature type="region of interest" description="Disordered" evidence="5">
    <location>
        <begin position="193"/>
        <end position="238"/>
    </location>
</feature>
<dbReference type="EMBL" id="JAWRVI010000048">
    <property type="protein sequence ID" value="KAK4084976.1"/>
    <property type="molecule type" value="Genomic_DNA"/>
</dbReference>
<feature type="compositionally biased region" description="Low complexity" evidence="5">
    <location>
        <begin position="211"/>
        <end position="229"/>
    </location>
</feature>
<reference evidence="7 8" key="1">
    <citation type="journal article" date="2024" name="Microbiol. Resour. Announc.">
        <title>Genome annotations for the ascomycete fungi Trichoderma harzianum, Trichoderma aggressivum, and Purpureocillium lilacinum.</title>
        <authorList>
            <person name="Beijen E.P.W."/>
            <person name="Ohm R.A."/>
        </authorList>
    </citation>
    <scope>NUCLEOTIDE SEQUENCE [LARGE SCALE GENOMIC DNA]</scope>
    <source>
        <strain evidence="7 8">CBS 150709</strain>
    </source>
</reference>
<dbReference type="SUPFAM" id="SSF56176">
    <property type="entry name" value="FAD-binding/transporter-associated domain-like"/>
    <property type="match status" value="1"/>
</dbReference>
<dbReference type="InterPro" id="IPR036318">
    <property type="entry name" value="FAD-bd_PCMH-like_sf"/>
</dbReference>
<proteinExistence type="inferred from homology"/>
<evidence type="ECO:0000313" key="8">
    <source>
        <dbReference type="Proteomes" id="UP001287286"/>
    </source>
</evidence>
<organism evidence="7 8">
    <name type="scientific">Purpureocillium lilacinum</name>
    <name type="common">Paecilomyces lilacinus</name>
    <dbReference type="NCBI Taxonomy" id="33203"/>
    <lineage>
        <taxon>Eukaryota</taxon>
        <taxon>Fungi</taxon>
        <taxon>Dikarya</taxon>
        <taxon>Ascomycota</taxon>
        <taxon>Pezizomycotina</taxon>
        <taxon>Sordariomycetes</taxon>
        <taxon>Hypocreomycetidae</taxon>
        <taxon>Hypocreales</taxon>
        <taxon>Ophiocordycipitaceae</taxon>
        <taxon>Purpureocillium</taxon>
    </lineage>
</organism>
<evidence type="ECO:0000259" key="6">
    <source>
        <dbReference type="PROSITE" id="PS51387"/>
    </source>
</evidence>
<dbReference type="Proteomes" id="UP001287286">
    <property type="component" value="Unassembled WGS sequence"/>
</dbReference>
<dbReference type="PROSITE" id="PS00862">
    <property type="entry name" value="OX2_COVAL_FAD"/>
    <property type="match status" value="1"/>
</dbReference>
<evidence type="ECO:0000313" key="7">
    <source>
        <dbReference type="EMBL" id="KAK4084976.1"/>
    </source>
</evidence>
<keyword evidence="2" id="KW-0285">Flavoprotein</keyword>
<sequence length="706" mass="75516">MWLSTMNGSASRRSDPVSRKIVCDGHASANEVRTDSEAARDVPSRTAVNKERKQGSGLPGAMQRGFHAAHKPNEMVPSQRRIVGRLARPTKSPHPHRHLAPSLADKMDPWAGQPSVSAWPLRAKASQHAHQANPPTCACARSLWPLSRRQGRSRACGPPVSLSLMGARVIQPPPWSACPPFTRRCAAAETFKDTRARAPGTQPTDTTSTGASPSWTPSPLLSLSATDDSVPSKMGNGQSTPLQQCLNTVCNGRLGCVAFPSDALYQAAWVKPYNLDVPVTPIAVFKPSSTEDVAGAIKCAVASNVHVQAKSGGHSYANFGLGGQDGELMIDLANLQDFHMDKTSWQATFGAGYRLGDLDKKLQANGNRAIAHGTCPGVGIGGHATIGGLGPMSRMWGSALDHVLSVQVVTADGSIKNASESENSDLFWALRGAGASFGVITKFTVKTHPAPGSVVQYTYKISLGSQAQMAPVYAAWQALAGDPKLDRRFSTLFIAEPLGALITGTFYGTKAEYEATGIAARLPSGGTLDLKLLDWLGSLAHIAEVVGLTLGDIPTSFYGKSLALREEDMLDRTSIDGLFRYMGDADAGTLLWFVIFNSEGGAMADTPAGATAYPHRDKLIMYQSYVIGIPTLTKATRDFADGVHDRVRMGAPAANSTYAGYIDRTLSREAAQEFYWGAQLPRLREVKKAWDPKDVFHNPQSVDPAE</sequence>
<feature type="domain" description="FAD-binding PCMH-type" evidence="6">
    <location>
        <begin position="277"/>
        <end position="450"/>
    </location>
</feature>
<evidence type="ECO:0000256" key="5">
    <source>
        <dbReference type="SAM" id="MobiDB-lite"/>
    </source>
</evidence>
<feature type="compositionally biased region" description="Basic and acidic residues" evidence="5">
    <location>
        <begin position="32"/>
        <end position="54"/>
    </location>
</feature>
<dbReference type="PANTHER" id="PTHR42973:SF17">
    <property type="entry name" value="OXIDASE, PUTATIVE (AFU_ORTHOLOGUE AFUA_6G14340)-RELATED"/>
    <property type="match status" value="1"/>
</dbReference>
<feature type="compositionally biased region" description="Polar residues" evidence="5">
    <location>
        <begin position="201"/>
        <end position="210"/>
    </location>
</feature>
<evidence type="ECO:0000256" key="1">
    <source>
        <dbReference type="ARBA" id="ARBA00005466"/>
    </source>
</evidence>
<accession>A0ABR0BP44</accession>